<evidence type="ECO:0000313" key="1">
    <source>
        <dbReference type="EMBL" id="MCI30117.1"/>
    </source>
</evidence>
<name>A0A392R1I9_9FABA</name>
<reference evidence="1 2" key="1">
    <citation type="journal article" date="2018" name="Front. Plant Sci.">
        <title>Red Clover (Trifolium pratense) and Zigzag Clover (T. medium) - A Picture of Genomic Similarities and Differences.</title>
        <authorList>
            <person name="Dluhosova J."/>
            <person name="Istvanek J."/>
            <person name="Nedelnik J."/>
            <person name="Repkova J."/>
        </authorList>
    </citation>
    <scope>NUCLEOTIDE SEQUENCE [LARGE SCALE GENOMIC DNA]</scope>
    <source>
        <strain evidence="2">cv. 10/8</strain>
        <tissue evidence="1">Leaf</tissue>
    </source>
</reference>
<protein>
    <submittedName>
        <fullName evidence="1">Uncharacterized protein</fullName>
    </submittedName>
</protein>
<dbReference type="AlphaFoldDB" id="A0A392R1I9"/>
<dbReference type="Proteomes" id="UP000265520">
    <property type="component" value="Unassembled WGS sequence"/>
</dbReference>
<proteinExistence type="predicted"/>
<sequence>MGRSLLIQDRELESSSIFMGRVDVLFGGLEAGECRSKNGIRTGPLL</sequence>
<feature type="non-terminal residue" evidence="1">
    <location>
        <position position="46"/>
    </location>
</feature>
<comment type="caution">
    <text evidence="1">The sequence shown here is derived from an EMBL/GenBank/DDBJ whole genome shotgun (WGS) entry which is preliminary data.</text>
</comment>
<dbReference type="EMBL" id="LXQA010177179">
    <property type="protein sequence ID" value="MCI30117.1"/>
    <property type="molecule type" value="Genomic_DNA"/>
</dbReference>
<keyword evidence="2" id="KW-1185">Reference proteome</keyword>
<accession>A0A392R1I9</accession>
<organism evidence="1 2">
    <name type="scientific">Trifolium medium</name>
    <dbReference type="NCBI Taxonomy" id="97028"/>
    <lineage>
        <taxon>Eukaryota</taxon>
        <taxon>Viridiplantae</taxon>
        <taxon>Streptophyta</taxon>
        <taxon>Embryophyta</taxon>
        <taxon>Tracheophyta</taxon>
        <taxon>Spermatophyta</taxon>
        <taxon>Magnoliopsida</taxon>
        <taxon>eudicotyledons</taxon>
        <taxon>Gunneridae</taxon>
        <taxon>Pentapetalae</taxon>
        <taxon>rosids</taxon>
        <taxon>fabids</taxon>
        <taxon>Fabales</taxon>
        <taxon>Fabaceae</taxon>
        <taxon>Papilionoideae</taxon>
        <taxon>50 kb inversion clade</taxon>
        <taxon>NPAAA clade</taxon>
        <taxon>Hologalegina</taxon>
        <taxon>IRL clade</taxon>
        <taxon>Trifolieae</taxon>
        <taxon>Trifolium</taxon>
    </lineage>
</organism>
<evidence type="ECO:0000313" key="2">
    <source>
        <dbReference type="Proteomes" id="UP000265520"/>
    </source>
</evidence>